<reference evidence="15" key="1">
    <citation type="submission" date="2004-12" db="EMBL/GenBank/DDBJ databases">
        <title>The genome sequence of Borrelia hermsii and Borrelia turicatae: comparative analysis of two agents of endemic N. America relapsing fever.</title>
        <authorList>
            <person name="Porcella S.F."/>
            <person name="Raffel S.J."/>
            <person name="Schrumpf M.E."/>
            <person name="Montgomery B."/>
            <person name="Smith T."/>
            <person name="Schwan T.G."/>
        </authorList>
    </citation>
    <scope>NUCLEOTIDE SEQUENCE [LARGE SCALE GENOMIC DNA]</scope>
    <source>
        <strain evidence="15">91E135</strain>
    </source>
</reference>
<keyword evidence="5 11" id="KW-0285">Flavoprotein</keyword>
<feature type="binding site" evidence="11">
    <location>
        <begin position="278"/>
        <end position="292"/>
    </location>
    <ligand>
        <name>NAD(+)</name>
        <dbReference type="ChEBI" id="CHEBI:57540"/>
    </ligand>
</feature>
<dbReference type="InterPro" id="IPR002218">
    <property type="entry name" value="MnmG-rel"/>
</dbReference>
<dbReference type="Gene3D" id="1.10.150.570">
    <property type="entry name" value="GidA associated domain, C-terminal subdomain"/>
    <property type="match status" value="1"/>
</dbReference>
<organism evidence="14 15">
    <name type="scientific">Borrelia turicatae (strain 91E135)</name>
    <dbReference type="NCBI Taxonomy" id="314724"/>
    <lineage>
        <taxon>Bacteria</taxon>
        <taxon>Pseudomonadati</taxon>
        <taxon>Spirochaetota</taxon>
        <taxon>Spirochaetia</taxon>
        <taxon>Spirochaetales</taxon>
        <taxon>Borreliaceae</taxon>
        <taxon>Borrelia</taxon>
    </lineage>
</organism>
<dbReference type="Proteomes" id="UP000001205">
    <property type="component" value="Chromosome"/>
</dbReference>
<name>A0ABF7PV03_BORT9</name>
<comment type="subunit">
    <text evidence="9 11">Homodimer. Heterotetramer of two MnmE and two MnmG subunits.</text>
</comment>
<evidence type="ECO:0000256" key="5">
    <source>
        <dbReference type="ARBA" id="ARBA00022630"/>
    </source>
</evidence>
<dbReference type="InterPro" id="IPR036188">
    <property type="entry name" value="FAD/NAD-bd_sf"/>
</dbReference>
<comment type="cofactor">
    <cofactor evidence="1 11">
        <name>FAD</name>
        <dbReference type="ChEBI" id="CHEBI:57692"/>
    </cofactor>
</comment>
<feature type="coiled-coil region" evidence="12">
    <location>
        <begin position="474"/>
        <end position="501"/>
    </location>
</feature>
<dbReference type="PANTHER" id="PTHR11806:SF0">
    <property type="entry name" value="PROTEIN MTO1 HOMOLOG, MITOCHONDRIAL"/>
    <property type="match status" value="1"/>
</dbReference>
<evidence type="ECO:0000256" key="3">
    <source>
        <dbReference type="ARBA" id="ARBA00007653"/>
    </source>
</evidence>
<dbReference type="PANTHER" id="PTHR11806">
    <property type="entry name" value="GLUCOSE INHIBITED DIVISION PROTEIN A"/>
    <property type="match status" value="1"/>
</dbReference>
<dbReference type="Gene3D" id="1.10.10.1800">
    <property type="entry name" value="tRNA uridine 5-carboxymethylaminomethyl modification enzyme MnmG/GidA"/>
    <property type="match status" value="1"/>
</dbReference>
<dbReference type="Pfam" id="PF21680">
    <property type="entry name" value="GIDA_C_1st"/>
    <property type="match status" value="1"/>
</dbReference>
<dbReference type="GO" id="GO:0002098">
    <property type="term" value="P:tRNA wobble uridine modification"/>
    <property type="evidence" value="ECO:0007669"/>
    <property type="project" value="UniProtKB-ARBA"/>
</dbReference>
<keyword evidence="8 11" id="KW-0520">NAD</keyword>
<dbReference type="NCBIfam" id="TIGR00136">
    <property type="entry name" value="mnmG_gidA"/>
    <property type="match status" value="1"/>
</dbReference>
<dbReference type="Pfam" id="PF13932">
    <property type="entry name" value="SAM_GIDA_C"/>
    <property type="match status" value="1"/>
</dbReference>
<comment type="function">
    <text evidence="2 11">NAD-binding protein involved in the addition of a carboxymethylaminomethyl (cmnm) group at the wobble position (U34) of certain tRNAs, forming tRNA-cmnm(5)s(2)U34.</text>
</comment>
<feature type="binding site" evidence="11">
    <location>
        <begin position="17"/>
        <end position="22"/>
    </location>
    <ligand>
        <name>FAD</name>
        <dbReference type="ChEBI" id="CHEBI:57692"/>
    </ligand>
</feature>
<dbReference type="SUPFAM" id="SSF51905">
    <property type="entry name" value="FAD/NAD(P)-binding domain"/>
    <property type="match status" value="1"/>
</dbReference>
<keyword evidence="7 11" id="KW-0274">FAD</keyword>
<feature type="domain" description="tRNA uridine 5-carboxymethylaminomethyl modification enzyme C-terminal subdomain" evidence="13">
    <location>
        <begin position="543"/>
        <end position="613"/>
    </location>
</feature>
<keyword evidence="15" id="KW-1185">Reference proteome</keyword>
<dbReference type="InterPro" id="IPR004416">
    <property type="entry name" value="MnmG"/>
</dbReference>
<dbReference type="HAMAP" id="MF_00129">
    <property type="entry name" value="MnmG_GidA"/>
    <property type="match status" value="1"/>
</dbReference>
<dbReference type="Pfam" id="PF01134">
    <property type="entry name" value="GIDA"/>
    <property type="match status" value="1"/>
</dbReference>
<proteinExistence type="inferred from homology"/>
<comment type="subcellular location">
    <subcellularLocation>
        <location evidence="11">Cytoplasm</location>
    </subcellularLocation>
</comment>
<dbReference type="PROSITE" id="PS01280">
    <property type="entry name" value="GIDA_1"/>
    <property type="match status" value="1"/>
</dbReference>
<dbReference type="EMBL" id="CP000049">
    <property type="protein sequence ID" value="AAX17515.1"/>
    <property type="molecule type" value="Genomic_DNA"/>
</dbReference>
<gene>
    <name evidence="11" type="primary">mnmG</name>
    <name evidence="11" type="synonym">gidA</name>
    <name evidence="14" type="ordered locus">BT0178</name>
</gene>
<comment type="caution">
    <text evidence="11">Lacks conserved residue(s) required for the propagation of feature annotation.</text>
</comment>
<keyword evidence="11" id="KW-0963">Cytoplasm</keyword>
<dbReference type="InterPro" id="IPR047001">
    <property type="entry name" value="MnmG_C_subdom"/>
</dbReference>
<dbReference type="Gene3D" id="3.50.50.60">
    <property type="entry name" value="FAD/NAD(P)-binding domain"/>
    <property type="match status" value="2"/>
</dbReference>
<sequence>MFRKIDIDMDFDAIVIGGGHAGIEASLALSRLNFKTLLITQNLDTIGKLSCNPAIGGLAKGNMVREIDALGGEMGCLVDFSMIQFRILNKSRGPAVQAPRAQADKLVYQVKAKETLERQINLDLFQDTVSDFLLNSMRNRIEGVVTERGNKFTSRVVVLTTGTFLRGKIFIGEYRACMGRISEPAAYGLEKILLELGFEMGRLKTGTPARVHRKSINFAKTEIQFGDSDIIPFSFSNTKIDKVQLSCYITYTNKKTHAIISDNMHLSPLYSGEIIGNGPRYCPSIEDKIVKFKDKDKHQIFIEPEGLSTEEMYLNGLSSSLPEDVQKRLINSIDGLENAVITRPGYAVEYDYINPIELYASLETKRVKGLFVAGQTNGSSGYEEAAAQGLMAGINAALKLQGKDPMILPRTSSYIGVLIDDLVTKGTKEPYRMFTSRAEHRLNLRHDTSDKRLIKWGYEVGLVSEEKYSRYFFKEKQVEEIKELLRQRRLKEREASTLQLKKHISKDFYHIIKDPYINLSDLIDIDPKLNASKVILEQVELDIKYEGYINRQKDLIRKMNNLELIKLPLDFDYEIDGLSREAREKFVKIQPANLAQASRISGVRNTDIQVLLIYFSSPKNKVVLNLAL</sequence>
<dbReference type="FunFam" id="3.50.50.60:FF:000002">
    <property type="entry name" value="tRNA uridine 5-carboxymethylaminomethyl modification enzyme MnmG"/>
    <property type="match status" value="1"/>
</dbReference>
<dbReference type="FunFam" id="1.10.150.570:FF:000001">
    <property type="entry name" value="tRNA uridine 5-carboxymethylaminomethyl modification enzyme MnmG"/>
    <property type="match status" value="1"/>
</dbReference>
<dbReference type="InterPro" id="IPR020595">
    <property type="entry name" value="MnmG-rel_CS"/>
</dbReference>
<evidence type="ECO:0000256" key="12">
    <source>
        <dbReference type="SAM" id="Coils"/>
    </source>
</evidence>
<evidence type="ECO:0000259" key="13">
    <source>
        <dbReference type="SMART" id="SM01228"/>
    </source>
</evidence>
<evidence type="ECO:0000256" key="1">
    <source>
        <dbReference type="ARBA" id="ARBA00001974"/>
    </source>
</evidence>
<protein>
    <recommendedName>
        <fullName evidence="4 11">tRNA uridine 5-carboxymethylaminomethyl modification enzyme MnmG</fullName>
    </recommendedName>
    <alternativeName>
        <fullName evidence="10 11">Glucose-inhibited division protein A</fullName>
    </alternativeName>
</protein>
<evidence type="ECO:0000256" key="2">
    <source>
        <dbReference type="ARBA" id="ARBA00003717"/>
    </source>
</evidence>
<dbReference type="SMART" id="SM01228">
    <property type="entry name" value="GIDA_assoc_3"/>
    <property type="match status" value="1"/>
</dbReference>
<keyword evidence="6 11" id="KW-0819">tRNA processing</keyword>
<dbReference type="InterPro" id="IPR026904">
    <property type="entry name" value="MnmG_C"/>
</dbReference>
<dbReference type="AlphaFoldDB" id="A0ABF7PV03"/>
<evidence type="ECO:0000256" key="9">
    <source>
        <dbReference type="ARBA" id="ARBA00025948"/>
    </source>
</evidence>
<evidence type="ECO:0000256" key="7">
    <source>
        <dbReference type="ARBA" id="ARBA00022827"/>
    </source>
</evidence>
<comment type="similarity">
    <text evidence="3 11">Belongs to the MnmG family.</text>
</comment>
<evidence type="ECO:0000256" key="4">
    <source>
        <dbReference type="ARBA" id="ARBA00020461"/>
    </source>
</evidence>
<dbReference type="GO" id="GO:0050660">
    <property type="term" value="F:flavin adenine dinucleotide binding"/>
    <property type="evidence" value="ECO:0007669"/>
    <property type="project" value="UniProtKB-UniRule"/>
</dbReference>
<dbReference type="KEGG" id="btu:BT0178"/>
<evidence type="ECO:0000256" key="6">
    <source>
        <dbReference type="ARBA" id="ARBA00022694"/>
    </source>
</evidence>
<evidence type="ECO:0000256" key="8">
    <source>
        <dbReference type="ARBA" id="ARBA00023027"/>
    </source>
</evidence>
<evidence type="ECO:0000256" key="10">
    <source>
        <dbReference type="ARBA" id="ARBA00031800"/>
    </source>
</evidence>
<evidence type="ECO:0000313" key="15">
    <source>
        <dbReference type="Proteomes" id="UP000001205"/>
    </source>
</evidence>
<evidence type="ECO:0000313" key="14">
    <source>
        <dbReference type="EMBL" id="AAX17515.1"/>
    </source>
</evidence>
<dbReference type="InterPro" id="IPR049312">
    <property type="entry name" value="GIDA_C_N"/>
</dbReference>
<dbReference type="InterPro" id="IPR044920">
    <property type="entry name" value="MnmG_C_subdom_sf"/>
</dbReference>
<dbReference type="InterPro" id="IPR040131">
    <property type="entry name" value="MnmG_N"/>
</dbReference>
<keyword evidence="12" id="KW-0175">Coiled coil</keyword>
<accession>A0ABF7PV03</accession>
<dbReference type="GO" id="GO:0005737">
    <property type="term" value="C:cytoplasm"/>
    <property type="evidence" value="ECO:0007669"/>
    <property type="project" value="UniProtKB-SubCell"/>
</dbReference>
<dbReference type="PROSITE" id="PS01281">
    <property type="entry name" value="GIDA_2"/>
    <property type="match status" value="1"/>
</dbReference>
<evidence type="ECO:0000256" key="11">
    <source>
        <dbReference type="HAMAP-Rule" id="MF_00129"/>
    </source>
</evidence>